<keyword evidence="3" id="KW-1185">Reference proteome</keyword>
<dbReference type="AlphaFoldDB" id="A0ABC8LE34"/>
<name>A0ABC8LE34_ERUVS</name>
<evidence type="ECO:0000256" key="1">
    <source>
        <dbReference type="SAM" id="Phobius"/>
    </source>
</evidence>
<keyword evidence="1" id="KW-1133">Transmembrane helix</keyword>
<sequence>MIRGVSPSPRDSIAVQQLGITFLCLVLLATRTWKRLEARGEGPEAREAHSATLVGKHKLLAAVGKSLVRMMKYSIMIFTYSTQACN</sequence>
<accession>A0ABC8LE34</accession>
<evidence type="ECO:0000313" key="2">
    <source>
        <dbReference type="EMBL" id="CAH8381874.1"/>
    </source>
</evidence>
<feature type="transmembrane region" description="Helical" evidence="1">
    <location>
        <begin position="12"/>
        <end position="30"/>
    </location>
</feature>
<organism evidence="2 3">
    <name type="scientific">Eruca vesicaria subsp. sativa</name>
    <name type="common">Garden rocket</name>
    <name type="synonym">Eruca sativa</name>
    <dbReference type="NCBI Taxonomy" id="29727"/>
    <lineage>
        <taxon>Eukaryota</taxon>
        <taxon>Viridiplantae</taxon>
        <taxon>Streptophyta</taxon>
        <taxon>Embryophyta</taxon>
        <taxon>Tracheophyta</taxon>
        <taxon>Spermatophyta</taxon>
        <taxon>Magnoliopsida</taxon>
        <taxon>eudicotyledons</taxon>
        <taxon>Gunneridae</taxon>
        <taxon>Pentapetalae</taxon>
        <taxon>rosids</taxon>
        <taxon>malvids</taxon>
        <taxon>Brassicales</taxon>
        <taxon>Brassicaceae</taxon>
        <taxon>Brassiceae</taxon>
        <taxon>Eruca</taxon>
    </lineage>
</organism>
<comment type="caution">
    <text evidence="2">The sequence shown here is derived from an EMBL/GenBank/DDBJ whole genome shotgun (WGS) entry which is preliminary data.</text>
</comment>
<dbReference type="Proteomes" id="UP001642260">
    <property type="component" value="Unassembled WGS sequence"/>
</dbReference>
<protein>
    <submittedName>
        <fullName evidence="2">Uncharacterized protein</fullName>
    </submittedName>
</protein>
<keyword evidence="1" id="KW-0812">Transmembrane</keyword>
<reference evidence="2 3" key="1">
    <citation type="submission" date="2022-03" db="EMBL/GenBank/DDBJ databases">
        <authorList>
            <person name="Macdonald S."/>
            <person name="Ahmed S."/>
            <person name="Newling K."/>
        </authorList>
    </citation>
    <scope>NUCLEOTIDE SEQUENCE [LARGE SCALE GENOMIC DNA]</scope>
</reference>
<keyword evidence="1" id="KW-0472">Membrane</keyword>
<dbReference type="EMBL" id="CAKOAT010529598">
    <property type="protein sequence ID" value="CAH8381874.1"/>
    <property type="molecule type" value="Genomic_DNA"/>
</dbReference>
<evidence type="ECO:0000313" key="3">
    <source>
        <dbReference type="Proteomes" id="UP001642260"/>
    </source>
</evidence>
<gene>
    <name evidence="2" type="ORF">ERUC_LOCUS34357</name>
</gene>
<proteinExistence type="predicted"/>